<evidence type="ECO:0000313" key="2">
    <source>
        <dbReference type="EMBL" id="PYZ95677.1"/>
    </source>
</evidence>
<evidence type="ECO:0000256" key="1">
    <source>
        <dbReference type="SAM" id="Phobius"/>
    </source>
</evidence>
<protein>
    <submittedName>
        <fullName evidence="2">Uncharacterized protein</fullName>
    </submittedName>
</protein>
<evidence type="ECO:0000313" key="3">
    <source>
        <dbReference type="Proteomes" id="UP000248066"/>
    </source>
</evidence>
<comment type="caution">
    <text evidence="2">The sequence shown here is derived from an EMBL/GenBank/DDBJ whole genome shotgun (WGS) entry which is preliminary data.</text>
</comment>
<accession>A0A2W0H3A1</accession>
<keyword evidence="1" id="KW-0812">Transmembrane</keyword>
<organism evidence="2 3">
    <name type="scientific">Alteribacter lacisalsi</name>
    <dbReference type="NCBI Taxonomy" id="2045244"/>
    <lineage>
        <taxon>Bacteria</taxon>
        <taxon>Bacillati</taxon>
        <taxon>Bacillota</taxon>
        <taxon>Bacilli</taxon>
        <taxon>Bacillales</taxon>
        <taxon>Bacillaceae</taxon>
        <taxon>Alteribacter</taxon>
    </lineage>
</organism>
<dbReference type="AlphaFoldDB" id="A0A2W0H3A1"/>
<feature type="transmembrane region" description="Helical" evidence="1">
    <location>
        <begin position="38"/>
        <end position="57"/>
    </location>
</feature>
<dbReference type="EMBL" id="PDOF01000004">
    <property type="protein sequence ID" value="PYZ95677.1"/>
    <property type="molecule type" value="Genomic_DNA"/>
</dbReference>
<keyword evidence="1" id="KW-1133">Transmembrane helix</keyword>
<dbReference type="Proteomes" id="UP000248066">
    <property type="component" value="Unassembled WGS sequence"/>
</dbReference>
<keyword evidence="3" id="KW-1185">Reference proteome</keyword>
<gene>
    <name evidence="2" type="ORF">CR205_19390</name>
</gene>
<reference evidence="2 3" key="1">
    <citation type="submission" date="2017-10" db="EMBL/GenBank/DDBJ databases">
        <title>Bacillus sp. nov., a halophilic bacterium isolated from a Yangshapao Lake.</title>
        <authorList>
            <person name="Wang H."/>
        </authorList>
    </citation>
    <scope>NUCLEOTIDE SEQUENCE [LARGE SCALE GENOMIC DNA]</scope>
    <source>
        <strain evidence="2 3">YSP-3</strain>
    </source>
</reference>
<proteinExistence type="predicted"/>
<sequence length="59" mass="6385">MFLIGTFGAGLGEACSLNRSLSCLQPVAALSGKDGVQVLFPFIVHLFMIMMTCIYWLTA</sequence>
<keyword evidence="1" id="KW-0472">Membrane</keyword>
<name>A0A2W0H3A1_9BACI</name>